<reference evidence="5" key="1">
    <citation type="submission" date="2016-10" db="EMBL/GenBank/DDBJ databases">
        <authorList>
            <person name="Varghese N."/>
            <person name="Submissions S."/>
        </authorList>
    </citation>
    <scope>NUCLEOTIDE SEQUENCE [LARGE SCALE GENOMIC DNA]</scope>
    <source>
        <strain evidence="5">DSM 44544</strain>
    </source>
</reference>
<dbReference type="Pfam" id="PF07859">
    <property type="entry name" value="Abhydrolase_3"/>
    <property type="match status" value="1"/>
</dbReference>
<name>A0A1H4RNA3_9PSEU</name>
<dbReference type="PROSITE" id="PS01173">
    <property type="entry name" value="LIPASE_GDXG_HIS"/>
    <property type="match status" value="1"/>
</dbReference>
<evidence type="ECO:0000256" key="1">
    <source>
        <dbReference type="ARBA" id="ARBA00010515"/>
    </source>
</evidence>
<dbReference type="Gene3D" id="3.40.50.1820">
    <property type="entry name" value="alpha/beta hydrolase"/>
    <property type="match status" value="1"/>
</dbReference>
<accession>A0A1H4RNA3</accession>
<feature type="domain" description="Alpha/beta hydrolase fold-3" evidence="3">
    <location>
        <begin position="129"/>
        <end position="335"/>
    </location>
</feature>
<evidence type="ECO:0000256" key="2">
    <source>
        <dbReference type="ARBA" id="ARBA00022801"/>
    </source>
</evidence>
<keyword evidence="5" id="KW-1185">Reference proteome</keyword>
<proteinExistence type="inferred from homology"/>
<dbReference type="EMBL" id="FNSO01000004">
    <property type="protein sequence ID" value="SEC33288.1"/>
    <property type="molecule type" value="Genomic_DNA"/>
</dbReference>
<dbReference type="PANTHER" id="PTHR48081">
    <property type="entry name" value="AB HYDROLASE SUPERFAMILY PROTEIN C4A8.06C"/>
    <property type="match status" value="1"/>
</dbReference>
<evidence type="ECO:0000313" key="4">
    <source>
        <dbReference type="EMBL" id="SEC33288.1"/>
    </source>
</evidence>
<evidence type="ECO:0000313" key="5">
    <source>
        <dbReference type="Proteomes" id="UP000199622"/>
    </source>
</evidence>
<dbReference type="InterPro" id="IPR002168">
    <property type="entry name" value="Lipase_GDXG_HIS_AS"/>
</dbReference>
<comment type="similarity">
    <text evidence="1">Belongs to the 'GDXG' lipolytic enzyme family.</text>
</comment>
<dbReference type="InterPro" id="IPR050300">
    <property type="entry name" value="GDXG_lipolytic_enzyme"/>
</dbReference>
<protein>
    <submittedName>
        <fullName evidence="4">Acetyl esterase</fullName>
    </submittedName>
</protein>
<keyword evidence="2" id="KW-0378">Hydrolase</keyword>
<dbReference type="Proteomes" id="UP000199622">
    <property type="component" value="Unassembled WGS sequence"/>
</dbReference>
<dbReference type="InterPro" id="IPR013094">
    <property type="entry name" value="AB_hydrolase_3"/>
</dbReference>
<gene>
    <name evidence="4" type="ORF">SAMN04489727_3379</name>
</gene>
<dbReference type="SUPFAM" id="SSF53474">
    <property type="entry name" value="alpha/beta-Hydrolases"/>
    <property type="match status" value="1"/>
</dbReference>
<evidence type="ECO:0000259" key="3">
    <source>
        <dbReference type="Pfam" id="PF07859"/>
    </source>
</evidence>
<dbReference type="AlphaFoldDB" id="A0A1H4RNA3"/>
<sequence>MNNPAPVSIVYGVRKLLVWSIMTGLKFLLRLPEPVLRVIAGRPVVVAGRQPVLSARVLMRVSRLAPFDAPHRNGDLARARAELNLAGALAGAGICPGVRTRDLSWPGPGGPLPLRLYEPEGVPAHGPALVYFHGGGFVLGSLDTHEGACRLLAEEAGVRVVSAGYRLAPEHRFPAAATDAMGAFAHVHAHAAEFGIDPDRLAVGGDSSGGNLAAVVAHAAARGELPRPVFSLLLTPATDALGSSRSHQQFGSGFRLDRDEWAWYREQYLRDPARYKDPRASVLYDDCLDGLPPTYVATCGFDLLRDEGEAYAERLASAGVPLVHRRHEGQLHGFANRVGVDPDARAAMLHAAGVLRAALALAPPRDRARNSRD</sequence>
<dbReference type="GO" id="GO:0016787">
    <property type="term" value="F:hydrolase activity"/>
    <property type="evidence" value="ECO:0007669"/>
    <property type="project" value="UniProtKB-KW"/>
</dbReference>
<dbReference type="InterPro" id="IPR029058">
    <property type="entry name" value="AB_hydrolase_fold"/>
</dbReference>
<dbReference type="PANTHER" id="PTHR48081:SF8">
    <property type="entry name" value="ALPHA_BETA HYDROLASE FOLD-3 DOMAIN-CONTAINING PROTEIN-RELATED"/>
    <property type="match status" value="1"/>
</dbReference>
<dbReference type="STRING" id="208445.SAMN04489727_3379"/>
<organism evidence="4 5">
    <name type="scientific">Amycolatopsis tolypomycina</name>
    <dbReference type="NCBI Taxonomy" id="208445"/>
    <lineage>
        <taxon>Bacteria</taxon>
        <taxon>Bacillati</taxon>
        <taxon>Actinomycetota</taxon>
        <taxon>Actinomycetes</taxon>
        <taxon>Pseudonocardiales</taxon>
        <taxon>Pseudonocardiaceae</taxon>
        <taxon>Amycolatopsis</taxon>
    </lineage>
</organism>